<feature type="transmembrane region" description="Helical" evidence="1">
    <location>
        <begin position="232"/>
        <end position="254"/>
    </location>
</feature>
<dbReference type="GO" id="GO:0003254">
    <property type="term" value="P:regulation of membrane depolarization"/>
    <property type="evidence" value="ECO:0007669"/>
    <property type="project" value="TreeGrafter"/>
</dbReference>
<protein>
    <recommendedName>
        <fullName evidence="2">Cyclic nucleotide-binding domain-containing protein</fullName>
    </recommendedName>
</protein>
<keyword evidence="1" id="KW-1133">Transmembrane helix</keyword>
<feature type="transmembrane region" description="Helical" evidence="1">
    <location>
        <begin position="163"/>
        <end position="186"/>
    </location>
</feature>
<feature type="transmembrane region" description="Helical" evidence="1">
    <location>
        <begin position="337"/>
        <end position="355"/>
    </location>
</feature>
<feature type="domain" description="Cyclic nucleotide-binding" evidence="2">
    <location>
        <begin position="427"/>
        <end position="495"/>
    </location>
</feature>
<reference evidence="3" key="1">
    <citation type="journal article" date="2023" name="G3 (Bethesda)">
        <title>Whole genome assemblies of Zophobas morio and Tenebrio molitor.</title>
        <authorList>
            <person name="Kaur S."/>
            <person name="Stinson S.A."/>
            <person name="diCenzo G.C."/>
        </authorList>
    </citation>
    <scope>NUCLEOTIDE SEQUENCE</scope>
    <source>
        <strain evidence="3">QUZm001</strain>
    </source>
</reference>
<evidence type="ECO:0000256" key="1">
    <source>
        <dbReference type="SAM" id="Phobius"/>
    </source>
</evidence>
<feature type="transmembrane region" description="Helical" evidence="1">
    <location>
        <begin position="296"/>
        <end position="317"/>
    </location>
</feature>
<sequence>MPLPARFSSRHECAFMRDPRLKENSKSPYATLSEKLYLWVINFTTIDMNCVDSSYVRSYAVFMKERQRHLDNPNYRFVIHPFSKFEKSKQLVMAVLWYIALILQSYLGTFSEKDLYFRRMVVIPHIVLFLNVVFLLDIAIQFRTGYKEETTKSVILNRRMVTYHYLKTFFFFDFVAAVSYLFFYFLPTVDKSIQIFLFQLHAARLPRLANFLRKVSELLQEHRVPETVGVPVMLLVTGLTMLHLLTCMCARVGVYQRLYDTSSHLSWVHQYKKIAAKQFFARNIHMKTIDIPGYRLYLLYLMVTSCHFFGAGTSIYRTRDNIERFTLSLTLMMGMSFYIYSLAKILQLFGVLNISEMKFESLRMQSESYMVQKSFPRELRKRIFKYYDYKYNNKFFSELDVLGTLSEHLKMEVLLYSCRNLIERVHAFKGLSRSDVGCILALLKQEIFVPGDTLLYSTEDTGCIYFILLGTCGIISIKGKEMAHIEDGDFFGNISPRDDDILYSILALEMVEVYKLEPKDLSYCCTTHPTINDKLLRMEKAKYRRYINLFAQDDEYITEDILRELRKKRIVEQGLQRRAFD</sequence>
<dbReference type="Gene3D" id="2.60.120.10">
    <property type="entry name" value="Jelly Rolls"/>
    <property type="match status" value="1"/>
</dbReference>
<dbReference type="Gene3D" id="1.10.287.630">
    <property type="entry name" value="Helix hairpin bin"/>
    <property type="match status" value="1"/>
</dbReference>
<organism evidence="3 4">
    <name type="scientific">Zophobas morio</name>
    <dbReference type="NCBI Taxonomy" id="2755281"/>
    <lineage>
        <taxon>Eukaryota</taxon>
        <taxon>Metazoa</taxon>
        <taxon>Ecdysozoa</taxon>
        <taxon>Arthropoda</taxon>
        <taxon>Hexapoda</taxon>
        <taxon>Insecta</taxon>
        <taxon>Pterygota</taxon>
        <taxon>Neoptera</taxon>
        <taxon>Endopterygota</taxon>
        <taxon>Coleoptera</taxon>
        <taxon>Polyphaga</taxon>
        <taxon>Cucujiformia</taxon>
        <taxon>Tenebrionidae</taxon>
        <taxon>Zophobas</taxon>
    </lineage>
</organism>
<proteinExistence type="predicted"/>
<dbReference type="SUPFAM" id="SSF51206">
    <property type="entry name" value="cAMP-binding domain-like"/>
    <property type="match status" value="1"/>
</dbReference>
<dbReference type="PANTHER" id="PTHR45689:SF14">
    <property type="entry name" value="CYCLIC NUCLEOTIDE-GATED CATION CHANNEL SUBUNIT A-LIKE PROTEIN"/>
    <property type="match status" value="1"/>
</dbReference>
<dbReference type="PROSITE" id="PS50042">
    <property type="entry name" value="CNMP_BINDING_3"/>
    <property type="match status" value="1"/>
</dbReference>
<dbReference type="Proteomes" id="UP001168821">
    <property type="component" value="Unassembled WGS sequence"/>
</dbReference>
<dbReference type="InterPro" id="IPR018490">
    <property type="entry name" value="cNMP-bd_dom_sf"/>
</dbReference>
<dbReference type="AlphaFoldDB" id="A0AA38MC18"/>
<dbReference type="GO" id="GO:0035725">
    <property type="term" value="P:sodium ion transmembrane transport"/>
    <property type="evidence" value="ECO:0007669"/>
    <property type="project" value="TreeGrafter"/>
</dbReference>
<accession>A0AA38MC18</accession>
<dbReference type="PANTHER" id="PTHR45689">
    <property type="entry name" value="I[[H]] CHANNEL, ISOFORM E"/>
    <property type="match status" value="1"/>
</dbReference>
<dbReference type="CDD" id="cd00038">
    <property type="entry name" value="CAP_ED"/>
    <property type="match status" value="1"/>
</dbReference>
<evidence type="ECO:0000259" key="2">
    <source>
        <dbReference type="PROSITE" id="PS50042"/>
    </source>
</evidence>
<dbReference type="InterPro" id="IPR051413">
    <property type="entry name" value="K/Na_HCN_channel"/>
</dbReference>
<dbReference type="EMBL" id="JALNTZ010000005">
    <property type="protein sequence ID" value="KAJ3650796.1"/>
    <property type="molecule type" value="Genomic_DNA"/>
</dbReference>
<dbReference type="InterPro" id="IPR014710">
    <property type="entry name" value="RmlC-like_jellyroll"/>
</dbReference>
<feature type="transmembrane region" description="Helical" evidence="1">
    <location>
        <begin position="91"/>
        <end position="110"/>
    </location>
</feature>
<keyword evidence="4" id="KW-1185">Reference proteome</keyword>
<keyword evidence="1" id="KW-0472">Membrane</keyword>
<evidence type="ECO:0000313" key="3">
    <source>
        <dbReference type="EMBL" id="KAJ3650796.1"/>
    </source>
</evidence>
<dbReference type="GO" id="GO:0005249">
    <property type="term" value="F:voltage-gated potassium channel activity"/>
    <property type="evidence" value="ECO:0007669"/>
    <property type="project" value="TreeGrafter"/>
</dbReference>
<feature type="transmembrane region" description="Helical" evidence="1">
    <location>
        <begin position="122"/>
        <end position="142"/>
    </location>
</feature>
<dbReference type="InterPro" id="IPR000595">
    <property type="entry name" value="cNMP-bd_dom"/>
</dbReference>
<evidence type="ECO:0000313" key="4">
    <source>
        <dbReference type="Proteomes" id="UP001168821"/>
    </source>
</evidence>
<name>A0AA38MC18_9CUCU</name>
<comment type="caution">
    <text evidence="3">The sequence shown here is derived from an EMBL/GenBank/DDBJ whole genome shotgun (WGS) entry which is preliminary data.</text>
</comment>
<dbReference type="GO" id="GO:0098855">
    <property type="term" value="C:HCN channel complex"/>
    <property type="evidence" value="ECO:0007669"/>
    <property type="project" value="TreeGrafter"/>
</dbReference>
<keyword evidence="1" id="KW-0812">Transmembrane</keyword>
<gene>
    <name evidence="3" type="ORF">Zmor_016875</name>
</gene>